<gene>
    <name evidence="18" type="primary">LOC112859653</name>
</gene>
<feature type="domain" description="C2H2-type" evidence="15">
    <location>
        <begin position="559"/>
        <end position="586"/>
    </location>
</feature>
<evidence type="ECO:0000256" key="3">
    <source>
        <dbReference type="ARBA" id="ARBA00022499"/>
    </source>
</evidence>
<evidence type="ECO:0000256" key="5">
    <source>
        <dbReference type="ARBA" id="ARBA00022737"/>
    </source>
</evidence>
<dbReference type="Gene3D" id="6.10.140.140">
    <property type="match status" value="1"/>
</dbReference>
<dbReference type="RefSeq" id="XP_025778704.1">
    <property type="nucleotide sequence ID" value="XM_025922919.1"/>
</dbReference>
<dbReference type="GO" id="GO:0008270">
    <property type="term" value="F:zinc ion binding"/>
    <property type="evidence" value="ECO:0007669"/>
    <property type="project" value="UniProtKB-KW"/>
</dbReference>
<dbReference type="Gene3D" id="3.30.160.60">
    <property type="entry name" value="Classic Zinc Finger"/>
    <property type="match status" value="14"/>
</dbReference>
<keyword evidence="8" id="KW-0832">Ubl conjugation</keyword>
<dbReference type="AlphaFoldDB" id="A0A6P6HSH6"/>
<evidence type="ECO:0000256" key="9">
    <source>
        <dbReference type="ARBA" id="ARBA00023015"/>
    </source>
</evidence>
<feature type="domain" description="KRAB" evidence="16">
    <location>
        <begin position="61"/>
        <end position="132"/>
    </location>
</feature>
<keyword evidence="6 13" id="KW-0863">Zinc-finger</keyword>
<dbReference type="InterPro" id="IPR001909">
    <property type="entry name" value="KRAB"/>
</dbReference>
<evidence type="ECO:0000256" key="2">
    <source>
        <dbReference type="ARBA" id="ARBA00006991"/>
    </source>
</evidence>
<keyword evidence="4" id="KW-0479">Metal-binding</keyword>
<keyword evidence="17" id="KW-1185">Reference proteome</keyword>
<dbReference type="PROSITE" id="PS50157">
    <property type="entry name" value="ZINC_FINGER_C2H2_2"/>
    <property type="match status" value="14"/>
</dbReference>
<keyword evidence="7" id="KW-0862">Zinc</keyword>
<protein>
    <submittedName>
        <fullName evidence="18">Zinc finger protein 7-like</fullName>
    </submittedName>
</protein>
<dbReference type="FunFam" id="3.30.160.60:FF:000367">
    <property type="entry name" value="Zinc finger protein 572"/>
    <property type="match status" value="1"/>
</dbReference>
<dbReference type="FunFam" id="3.30.160.60:FF:000824">
    <property type="entry name" value="Zinc finger protein 184"/>
    <property type="match status" value="1"/>
</dbReference>
<evidence type="ECO:0000256" key="4">
    <source>
        <dbReference type="ARBA" id="ARBA00022723"/>
    </source>
</evidence>
<dbReference type="PANTHER" id="PTHR24384">
    <property type="entry name" value="FINGER PUTATIVE TRANSCRIPTION FACTOR FAMILY-RELATED"/>
    <property type="match status" value="1"/>
</dbReference>
<feature type="domain" description="C2H2-type" evidence="15">
    <location>
        <begin position="396"/>
        <end position="423"/>
    </location>
</feature>
<dbReference type="PROSITE" id="PS00028">
    <property type="entry name" value="ZINC_FINGER_C2H2_1"/>
    <property type="match status" value="13"/>
</dbReference>
<comment type="subcellular location">
    <subcellularLocation>
        <location evidence="1">Nucleus</location>
    </subcellularLocation>
</comment>
<reference evidence="18" key="1">
    <citation type="submission" date="2025-08" db="UniProtKB">
        <authorList>
            <consortium name="RefSeq"/>
        </authorList>
    </citation>
    <scope>IDENTIFICATION</scope>
    <source>
        <tissue evidence="18">Blood</tissue>
    </source>
</reference>
<evidence type="ECO:0000313" key="17">
    <source>
        <dbReference type="Proteomes" id="UP000515131"/>
    </source>
</evidence>
<dbReference type="InterPro" id="IPR036051">
    <property type="entry name" value="KRAB_dom_sf"/>
</dbReference>
<evidence type="ECO:0000313" key="18">
    <source>
        <dbReference type="RefSeq" id="XP_025778704.1"/>
    </source>
</evidence>
<dbReference type="SUPFAM" id="SSF109640">
    <property type="entry name" value="KRAB domain (Kruppel-associated box)"/>
    <property type="match status" value="1"/>
</dbReference>
<feature type="region of interest" description="Disordered" evidence="14">
    <location>
        <begin position="169"/>
        <end position="212"/>
    </location>
</feature>
<feature type="domain" description="C2H2-type" evidence="15">
    <location>
        <begin position="643"/>
        <end position="670"/>
    </location>
</feature>
<dbReference type="KEGG" id="pcoo:112859653"/>
<evidence type="ECO:0000256" key="6">
    <source>
        <dbReference type="ARBA" id="ARBA00022771"/>
    </source>
</evidence>
<dbReference type="Pfam" id="PF00096">
    <property type="entry name" value="zf-C2H2"/>
    <property type="match status" value="11"/>
</dbReference>
<dbReference type="PANTHER" id="PTHR24384:SF218">
    <property type="entry name" value="ZINC FINGER PROTEIN 502"/>
    <property type="match status" value="1"/>
</dbReference>
<evidence type="ECO:0000256" key="11">
    <source>
        <dbReference type="ARBA" id="ARBA00023163"/>
    </source>
</evidence>
<evidence type="ECO:0000256" key="13">
    <source>
        <dbReference type="PROSITE-ProRule" id="PRU00042"/>
    </source>
</evidence>
<dbReference type="SMART" id="SM00355">
    <property type="entry name" value="ZnF_C2H2"/>
    <property type="match status" value="14"/>
</dbReference>
<dbReference type="SUPFAM" id="SSF57667">
    <property type="entry name" value="beta-beta-alpha zinc fingers"/>
    <property type="match status" value="8"/>
</dbReference>
<dbReference type="InterPro" id="IPR050752">
    <property type="entry name" value="C2H2-ZF_domain"/>
</dbReference>
<evidence type="ECO:0000256" key="8">
    <source>
        <dbReference type="ARBA" id="ARBA00022843"/>
    </source>
</evidence>
<evidence type="ECO:0000256" key="14">
    <source>
        <dbReference type="SAM" id="MobiDB-lite"/>
    </source>
</evidence>
<keyword evidence="11" id="KW-0804">Transcription</keyword>
<dbReference type="Pfam" id="PF01352">
    <property type="entry name" value="KRAB"/>
    <property type="match status" value="1"/>
</dbReference>
<sequence length="708" mass="78913">MNNQTAGLISWGKVDKKQAAFIPILSFSALRTFPGGPRPTHVAPTPADSPRQQSLWLQEAVVFEDVAVYFTRIEWSCLAPDQRALYRDVMLENYGHVASLGFVVAKPALISLLEQGEEPGALILQVAEEQGTVANLCPDSRMEAGVKESSPGRVSSKQLGLLGTVWGRLPEERNGRPKDGSDKGQLDPQAGGLGGELSTSLGTLEAKQPGLGPAEAAGDRVYRCACGKAFKYNSLLLRHQVIHTGAKPYQCTECGKAFKQSSILLRHQLIHTEEKPYQCSEKTFAKEGAQGRGEPEGIGGKPRSNCHGEKPYECEECGKVFRLCSQLNQHQRIHTGEKPFKCIECGKAFRLSSKLIQHQRIHTGEKPYRCEECGKAFGQSSSLIHHQRVHTGERPYGCRECGKAFSQQSQLVRHQRTHTGERPYQCQECGKAFSQSSTLAQHQRMHAGEKPQLPRSPGSPSHIAHQRIHTTEKPFKCDECGKAFRWVSRLSQHQLTHTGEKPYKCNKCAKAFGCSSRLIRHQRTHTGEKPFKCDECGKGFVQGSHLIQHQRIHTGEKPYECSDCGKAFSQSSSLIYHQRIHKGEKPYECVECGKAFSMSTQLTIHQRVHTGERPYKCTECGKAFSQNSTLFQHQIIHAGVKPYGCSECGKAFSRSSYLIEHQRIHTRAQWYHEYGNTLEASTHNQEGLRAACEPIALSRMLVEVETDC</sequence>
<feature type="domain" description="C2H2-type" evidence="15">
    <location>
        <begin position="615"/>
        <end position="642"/>
    </location>
</feature>
<evidence type="ECO:0000256" key="7">
    <source>
        <dbReference type="ARBA" id="ARBA00022833"/>
    </source>
</evidence>
<feature type="domain" description="C2H2-type" evidence="15">
    <location>
        <begin position="503"/>
        <end position="530"/>
    </location>
</feature>
<dbReference type="CDD" id="cd07765">
    <property type="entry name" value="KRAB_A-box"/>
    <property type="match status" value="1"/>
</dbReference>
<organism evidence="17 18">
    <name type="scientific">Puma concolor</name>
    <name type="common">Mountain lion</name>
    <name type="synonym">Felis concolor</name>
    <dbReference type="NCBI Taxonomy" id="9696"/>
    <lineage>
        <taxon>Eukaryota</taxon>
        <taxon>Metazoa</taxon>
        <taxon>Chordata</taxon>
        <taxon>Craniata</taxon>
        <taxon>Vertebrata</taxon>
        <taxon>Euteleostomi</taxon>
        <taxon>Mammalia</taxon>
        <taxon>Eutheria</taxon>
        <taxon>Laurasiatheria</taxon>
        <taxon>Carnivora</taxon>
        <taxon>Feliformia</taxon>
        <taxon>Felidae</taxon>
        <taxon>Felinae</taxon>
        <taxon>Puma</taxon>
    </lineage>
</organism>
<evidence type="ECO:0000256" key="10">
    <source>
        <dbReference type="ARBA" id="ARBA00023125"/>
    </source>
</evidence>
<feature type="domain" description="C2H2-type" evidence="15">
    <location>
        <begin position="424"/>
        <end position="451"/>
    </location>
</feature>
<feature type="domain" description="C2H2-type" evidence="15">
    <location>
        <begin position="475"/>
        <end position="502"/>
    </location>
</feature>
<dbReference type="FunFam" id="3.30.160.60:FF:002254">
    <property type="entry name" value="Zinc finger protein 540"/>
    <property type="match status" value="1"/>
</dbReference>
<evidence type="ECO:0000256" key="1">
    <source>
        <dbReference type="ARBA" id="ARBA00004123"/>
    </source>
</evidence>
<dbReference type="FunFam" id="3.30.160.60:FF:002259">
    <property type="entry name" value="zinc finger protein 271"/>
    <property type="match status" value="1"/>
</dbReference>
<name>A0A6P6HSH6_PUMCO</name>
<keyword evidence="10" id="KW-0238">DNA-binding</keyword>
<evidence type="ECO:0000259" key="16">
    <source>
        <dbReference type="PROSITE" id="PS50805"/>
    </source>
</evidence>
<keyword evidence="9" id="KW-0805">Transcription regulation</keyword>
<dbReference type="InterPro" id="IPR036236">
    <property type="entry name" value="Znf_C2H2_sf"/>
</dbReference>
<accession>A0A6P6HSH6</accession>
<dbReference type="PROSITE" id="PS50805">
    <property type="entry name" value="KRAB"/>
    <property type="match status" value="1"/>
</dbReference>
<dbReference type="GO" id="GO:0000978">
    <property type="term" value="F:RNA polymerase II cis-regulatory region sequence-specific DNA binding"/>
    <property type="evidence" value="ECO:0007669"/>
    <property type="project" value="TreeGrafter"/>
</dbReference>
<dbReference type="GeneID" id="112859653"/>
<keyword evidence="5" id="KW-0677">Repeat</keyword>
<feature type="compositionally biased region" description="Basic and acidic residues" evidence="14">
    <location>
        <begin position="169"/>
        <end position="185"/>
    </location>
</feature>
<evidence type="ECO:0000259" key="15">
    <source>
        <dbReference type="PROSITE" id="PS50157"/>
    </source>
</evidence>
<feature type="domain" description="C2H2-type" evidence="15">
    <location>
        <begin position="249"/>
        <end position="276"/>
    </location>
</feature>
<feature type="domain" description="C2H2-type" evidence="15">
    <location>
        <begin position="368"/>
        <end position="395"/>
    </location>
</feature>
<dbReference type="FunFam" id="3.30.160.60:FF:002090">
    <property type="entry name" value="Zinc finger protein 473"/>
    <property type="match status" value="3"/>
</dbReference>
<dbReference type="GO" id="GO:0000981">
    <property type="term" value="F:DNA-binding transcription factor activity, RNA polymerase II-specific"/>
    <property type="evidence" value="ECO:0007669"/>
    <property type="project" value="TreeGrafter"/>
</dbReference>
<dbReference type="FunFam" id="3.30.160.60:FF:002340">
    <property type="entry name" value="Zinc finger protein 7"/>
    <property type="match status" value="1"/>
</dbReference>
<dbReference type="FunFam" id="3.30.160.60:FF:000295">
    <property type="entry name" value="zinc finger protein 19"/>
    <property type="match status" value="1"/>
</dbReference>
<feature type="domain" description="C2H2-type" evidence="15">
    <location>
        <begin position="222"/>
        <end position="248"/>
    </location>
</feature>
<feature type="compositionally biased region" description="Low complexity" evidence="14">
    <location>
        <begin position="196"/>
        <end position="205"/>
    </location>
</feature>
<dbReference type="FunFam" id="3.30.160.60:FF:002343">
    <property type="entry name" value="Zinc finger protein 33A"/>
    <property type="match status" value="3"/>
</dbReference>
<evidence type="ECO:0000256" key="12">
    <source>
        <dbReference type="ARBA" id="ARBA00023242"/>
    </source>
</evidence>
<comment type="similarity">
    <text evidence="2">Belongs to the krueppel C2H2-type zinc-finger protein family.</text>
</comment>
<feature type="domain" description="C2H2-type" evidence="15">
    <location>
        <begin position="587"/>
        <end position="614"/>
    </location>
</feature>
<keyword evidence="12" id="KW-0539">Nucleus</keyword>
<dbReference type="Proteomes" id="UP000515131">
    <property type="component" value="Unplaced"/>
</dbReference>
<feature type="domain" description="C2H2-type" evidence="15">
    <location>
        <begin position="312"/>
        <end position="339"/>
    </location>
</feature>
<dbReference type="FunFam" id="3.30.160.60:FF:000330">
    <property type="entry name" value="Zinc finger with KRAB and SCAN domains 1"/>
    <property type="match status" value="1"/>
</dbReference>
<feature type="domain" description="C2H2-type" evidence="15">
    <location>
        <begin position="340"/>
        <end position="367"/>
    </location>
</feature>
<feature type="region of interest" description="Disordered" evidence="14">
    <location>
        <begin position="440"/>
        <end position="464"/>
    </location>
</feature>
<dbReference type="SMART" id="SM00349">
    <property type="entry name" value="KRAB"/>
    <property type="match status" value="1"/>
</dbReference>
<proteinExistence type="inferred from homology"/>
<keyword evidence="3" id="KW-1017">Isopeptide bond</keyword>
<feature type="domain" description="C2H2-type" evidence="15">
    <location>
        <begin position="531"/>
        <end position="558"/>
    </location>
</feature>
<feature type="region of interest" description="Disordered" evidence="14">
    <location>
        <begin position="285"/>
        <end position="304"/>
    </location>
</feature>
<dbReference type="GO" id="GO:0005634">
    <property type="term" value="C:nucleus"/>
    <property type="evidence" value="ECO:0007669"/>
    <property type="project" value="UniProtKB-SubCell"/>
</dbReference>
<dbReference type="InterPro" id="IPR013087">
    <property type="entry name" value="Znf_C2H2_type"/>
</dbReference>